<dbReference type="CDD" id="cd14858">
    <property type="entry name" value="TrmE_N"/>
    <property type="match status" value="1"/>
</dbReference>
<feature type="domain" description="MnmE helical" evidence="12">
    <location>
        <begin position="148"/>
        <end position="471"/>
    </location>
</feature>
<comment type="caution">
    <text evidence="13">The sequence shown here is derived from an EMBL/GenBank/DDBJ whole genome shotgun (WGS) entry which is preliminary data.</text>
</comment>
<dbReference type="SUPFAM" id="SSF52540">
    <property type="entry name" value="P-loop containing nucleoside triphosphate hydrolases"/>
    <property type="match status" value="1"/>
</dbReference>
<protein>
    <recommendedName>
        <fullName evidence="8">tRNA modification GTPase MnmE</fullName>
        <ecNumber evidence="8">3.6.-.-</ecNumber>
    </recommendedName>
</protein>
<evidence type="ECO:0000313" key="13">
    <source>
        <dbReference type="EMBL" id="PPQ28362.1"/>
    </source>
</evidence>
<feature type="binding site" evidence="8">
    <location>
        <position position="277"/>
    </location>
    <ligand>
        <name>Mg(2+)</name>
        <dbReference type="ChEBI" id="CHEBI:18420"/>
    </ligand>
</feature>
<comment type="similarity">
    <text evidence="1 8 9">Belongs to the TRAFAC class TrmE-Era-EngA-EngB-Septin-like GTPase superfamily. TrmE GTPase family.</text>
</comment>
<dbReference type="InterPro" id="IPR027368">
    <property type="entry name" value="MnmE_dom2"/>
</dbReference>
<evidence type="ECO:0000256" key="1">
    <source>
        <dbReference type="ARBA" id="ARBA00011043"/>
    </source>
</evidence>
<dbReference type="EMBL" id="NHSJ01000111">
    <property type="protein sequence ID" value="PPQ28362.1"/>
    <property type="molecule type" value="Genomic_DNA"/>
</dbReference>
<comment type="function">
    <text evidence="8">Exhibits a very high intrinsic GTPase hydrolysis rate. Involved in the addition of a carboxymethylaminomethyl (cmnm) group at the wobble position (U34) of certain tRNAs, forming tRNA-cmnm(5)s(2)U34.</text>
</comment>
<dbReference type="InterPro" id="IPR005225">
    <property type="entry name" value="Small_GTP-bd"/>
</dbReference>
<feature type="domain" description="G" evidence="10">
    <location>
        <begin position="245"/>
        <end position="334"/>
    </location>
</feature>
<accession>A0A2S6N170</accession>
<dbReference type="InterPro" id="IPR031168">
    <property type="entry name" value="G_TrmE"/>
</dbReference>
<feature type="binding site" evidence="8">
    <location>
        <position position="47"/>
    </location>
    <ligand>
        <name>(6S)-5-formyl-5,6,7,8-tetrahydrofolate</name>
        <dbReference type="ChEBI" id="CHEBI:57457"/>
    </ligand>
</feature>
<dbReference type="Pfam" id="PF12631">
    <property type="entry name" value="MnmE_helical"/>
    <property type="match status" value="1"/>
</dbReference>
<reference evidence="13 14" key="1">
    <citation type="journal article" date="2018" name="Arch. Microbiol.">
        <title>New insights into the metabolic potential of the phototrophic purple bacterium Rhodopila globiformis DSM 161(T) from its draft genome sequence and evidence for a vanadium-dependent nitrogenase.</title>
        <authorList>
            <person name="Imhoff J.F."/>
            <person name="Rahn T."/>
            <person name="Kunzel S."/>
            <person name="Neulinger S.C."/>
        </authorList>
    </citation>
    <scope>NUCLEOTIDE SEQUENCE [LARGE SCALE GENOMIC DNA]</scope>
    <source>
        <strain evidence="13 14">DSM 16996</strain>
    </source>
</reference>
<feature type="binding site" evidence="8">
    <location>
        <position position="271"/>
    </location>
    <ligand>
        <name>K(+)</name>
        <dbReference type="ChEBI" id="CHEBI:29103"/>
    </ligand>
</feature>
<evidence type="ECO:0000256" key="6">
    <source>
        <dbReference type="ARBA" id="ARBA00022958"/>
    </source>
</evidence>
<feature type="binding site" evidence="8">
    <location>
        <position position="105"/>
    </location>
    <ligand>
        <name>(6S)-5-formyl-5,6,7,8-tetrahydrofolate</name>
        <dbReference type="ChEBI" id="CHEBI:57457"/>
    </ligand>
</feature>
<keyword evidence="2 8" id="KW-0819">tRNA processing</keyword>
<dbReference type="Gene3D" id="3.40.50.300">
    <property type="entry name" value="P-loop containing nucleotide triphosphate hydrolases"/>
    <property type="match status" value="1"/>
</dbReference>
<comment type="subunit">
    <text evidence="8">Homodimer. Heterotetramer of two MnmE and two MnmG subunits.</text>
</comment>
<dbReference type="GO" id="GO:0030488">
    <property type="term" value="P:tRNA methylation"/>
    <property type="evidence" value="ECO:0007669"/>
    <property type="project" value="TreeGrafter"/>
</dbReference>
<dbReference type="InterPro" id="IPR025867">
    <property type="entry name" value="MnmE_helical"/>
</dbReference>
<evidence type="ECO:0000259" key="12">
    <source>
        <dbReference type="Pfam" id="PF12631"/>
    </source>
</evidence>
<dbReference type="InterPro" id="IPR027266">
    <property type="entry name" value="TrmE/GcvT-like"/>
</dbReference>
<keyword evidence="4 8" id="KW-0378">Hydrolase</keyword>
<evidence type="ECO:0000259" key="10">
    <source>
        <dbReference type="Pfam" id="PF01926"/>
    </source>
</evidence>
<dbReference type="Gene3D" id="3.30.1360.120">
    <property type="entry name" value="Probable tRNA modification gtpase trme, domain 1"/>
    <property type="match status" value="1"/>
</dbReference>
<keyword evidence="5 8" id="KW-0460">Magnesium</keyword>
<dbReference type="SUPFAM" id="SSF103025">
    <property type="entry name" value="Folate-binding domain"/>
    <property type="match status" value="1"/>
</dbReference>
<feature type="binding site" evidence="8">
    <location>
        <begin position="296"/>
        <end position="299"/>
    </location>
    <ligand>
        <name>GTP</name>
        <dbReference type="ChEBI" id="CHEBI:37565"/>
    </ligand>
</feature>
<keyword evidence="6 8" id="KW-0630">Potassium</keyword>
<gene>
    <name evidence="8" type="primary">mnmE</name>
    <name evidence="8" type="synonym">trmE</name>
    <name evidence="13" type="ORF">CCR94_17950</name>
</gene>
<dbReference type="AlphaFoldDB" id="A0A2S6N170"/>
<dbReference type="NCBIfam" id="TIGR00450">
    <property type="entry name" value="mnmE_trmE_thdF"/>
    <property type="match status" value="1"/>
</dbReference>
<dbReference type="Proteomes" id="UP000239089">
    <property type="component" value="Unassembled WGS sequence"/>
</dbReference>
<dbReference type="OrthoDB" id="9805918at2"/>
<dbReference type="NCBIfam" id="NF003661">
    <property type="entry name" value="PRK05291.1-3"/>
    <property type="match status" value="1"/>
</dbReference>
<dbReference type="InterPro" id="IPR027417">
    <property type="entry name" value="P-loop_NTPase"/>
</dbReference>
<evidence type="ECO:0000256" key="8">
    <source>
        <dbReference type="HAMAP-Rule" id="MF_00379"/>
    </source>
</evidence>
<dbReference type="InterPro" id="IPR004520">
    <property type="entry name" value="GTPase_MnmE"/>
</dbReference>
<dbReference type="Gene3D" id="1.20.120.430">
    <property type="entry name" value="tRNA modification GTPase MnmE domain 2"/>
    <property type="match status" value="1"/>
</dbReference>
<dbReference type="Pfam" id="PF10396">
    <property type="entry name" value="TrmE_N"/>
    <property type="match status" value="1"/>
</dbReference>
<dbReference type="PANTHER" id="PTHR42714:SF2">
    <property type="entry name" value="TRNA MODIFICATION GTPASE GTPBP3, MITOCHONDRIAL"/>
    <property type="match status" value="1"/>
</dbReference>
<feature type="binding site" evidence="8">
    <location>
        <position position="474"/>
    </location>
    <ligand>
        <name>(6S)-5-formyl-5,6,7,8-tetrahydrofolate</name>
        <dbReference type="ChEBI" id="CHEBI:57457"/>
    </ligand>
</feature>
<dbReference type="InterPro" id="IPR006073">
    <property type="entry name" value="GTP-bd"/>
</dbReference>
<dbReference type="GO" id="GO:0003924">
    <property type="term" value="F:GTPase activity"/>
    <property type="evidence" value="ECO:0007669"/>
    <property type="project" value="UniProtKB-UniRule"/>
</dbReference>
<feature type="binding site" evidence="8">
    <location>
        <begin position="252"/>
        <end position="257"/>
    </location>
    <ligand>
        <name>GTP</name>
        <dbReference type="ChEBI" id="CHEBI:37565"/>
    </ligand>
</feature>
<feature type="binding site" evidence="8">
    <location>
        <position position="273"/>
    </location>
    <ligand>
        <name>K(+)</name>
        <dbReference type="ChEBI" id="CHEBI:29103"/>
    </ligand>
</feature>
<name>A0A2S6N170_9HYPH</name>
<evidence type="ECO:0000256" key="4">
    <source>
        <dbReference type="ARBA" id="ARBA00022801"/>
    </source>
</evidence>
<feature type="binding site" evidence="8">
    <location>
        <begin position="271"/>
        <end position="277"/>
    </location>
    <ligand>
        <name>GTP</name>
        <dbReference type="ChEBI" id="CHEBI:37565"/>
    </ligand>
</feature>
<evidence type="ECO:0000259" key="11">
    <source>
        <dbReference type="Pfam" id="PF10396"/>
    </source>
</evidence>
<keyword evidence="8" id="KW-0479">Metal-binding</keyword>
<feature type="binding site" evidence="8">
    <location>
        <position position="145"/>
    </location>
    <ligand>
        <name>(6S)-5-formyl-5,6,7,8-tetrahydrofolate</name>
        <dbReference type="ChEBI" id="CHEBI:57457"/>
    </ligand>
</feature>
<dbReference type="FunFam" id="3.30.1360.120:FF:000007">
    <property type="entry name" value="tRNA modification GTPase GTPBP3, mitochondrial"/>
    <property type="match status" value="1"/>
</dbReference>
<dbReference type="RefSeq" id="WP_104509220.1">
    <property type="nucleotide sequence ID" value="NZ_JACIGC010000026.1"/>
</dbReference>
<sequence length="474" mass="51706">MNGGVEEEELRGSPYPDLEDSMKFEQEPETIFALATAHGRAALAVVRLSGSQTSKIVNAIAGKLPRPRTASLVQLRDPASNSIIDHALVTWFPGPASFTGEDCAEFSVHGSRAIVAKLVQVLGKFSGARISQPGEFSRRALENGKMSLIEVESLGDLISAETEQQRILGINGLSGKFQRILDEWRTQIIDVIAHVESSLDFSDQEDIQIYDESFVIKSSQNIVNSISNIISNKIRGSILRSGVTVLLSGPPNSGKSTLLNELSCQDIAIVSEVPGTTRDLIEVRLDMNGYLVNIIDSAGIRKSDDLIESIGINRAIERAQTADLILWLCDHRNIVSPAAHLGSSSVWRIYTKYDIKAQEPLLNDNLKISDADHDDGGLCISALSGYNLDELVRRLSEFVASNVVGETSDVIVNERQMAALERARNSLSQISVGMFPEVVATALREAMFELEILIGKIGVEDILGEIFSRFCIGK</sequence>
<evidence type="ECO:0000256" key="5">
    <source>
        <dbReference type="ARBA" id="ARBA00022842"/>
    </source>
</evidence>
<dbReference type="EC" id="3.6.-.-" evidence="8"/>
<dbReference type="CDD" id="cd04164">
    <property type="entry name" value="trmE"/>
    <property type="match status" value="1"/>
</dbReference>
<feature type="domain" description="GTP-binding protein TrmE N-terminal" evidence="11">
    <location>
        <begin position="30"/>
        <end position="145"/>
    </location>
</feature>
<keyword evidence="3 8" id="KW-0547">Nucleotide-binding</keyword>
<comment type="subcellular location">
    <subcellularLocation>
        <location evidence="8">Cytoplasm</location>
    </subcellularLocation>
</comment>
<evidence type="ECO:0000256" key="7">
    <source>
        <dbReference type="ARBA" id="ARBA00023134"/>
    </source>
</evidence>
<feature type="binding site" evidence="8">
    <location>
        <position position="252"/>
    </location>
    <ligand>
        <name>K(+)</name>
        <dbReference type="ChEBI" id="CHEBI:29103"/>
    </ligand>
</feature>
<dbReference type="PANTHER" id="PTHR42714">
    <property type="entry name" value="TRNA MODIFICATION GTPASE GTPBP3"/>
    <property type="match status" value="1"/>
</dbReference>
<dbReference type="GO" id="GO:0005737">
    <property type="term" value="C:cytoplasm"/>
    <property type="evidence" value="ECO:0007669"/>
    <property type="project" value="UniProtKB-SubCell"/>
</dbReference>
<dbReference type="Pfam" id="PF01926">
    <property type="entry name" value="MMR_HSR1"/>
    <property type="match status" value="1"/>
</dbReference>
<dbReference type="SUPFAM" id="SSF116878">
    <property type="entry name" value="TrmE connector domain"/>
    <property type="match status" value="1"/>
</dbReference>
<feature type="binding site" evidence="8">
    <location>
        <position position="276"/>
    </location>
    <ligand>
        <name>K(+)</name>
        <dbReference type="ChEBI" id="CHEBI:29103"/>
    </ligand>
</feature>
<dbReference type="GO" id="GO:0005525">
    <property type="term" value="F:GTP binding"/>
    <property type="evidence" value="ECO:0007669"/>
    <property type="project" value="UniProtKB-UniRule"/>
</dbReference>
<dbReference type="HAMAP" id="MF_00379">
    <property type="entry name" value="GTPase_MnmE"/>
    <property type="match status" value="1"/>
</dbReference>
<dbReference type="GO" id="GO:0046872">
    <property type="term" value="F:metal ion binding"/>
    <property type="evidence" value="ECO:0007669"/>
    <property type="project" value="UniProtKB-KW"/>
</dbReference>
<organism evidence="13 14">
    <name type="scientific">Rhodoblastus sphagnicola</name>
    <dbReference type="NCBI Taxonomy" id="333368"/>
    <lineage>
        <taxon>Bacteria</taxon>
        <taxon>Pseudomonadati</taxon>
        <taxon>Pseudomonadota</taxon>
        <taxon>Alphaproteobacteria</taxon>
        <taxon>Hyphomicrobiales</taxon>
        <taxon>Rhodoblastaceae</taxon>
        <taxon>Rhodoblastus</taxon>
    </lineage>
</organism>
<keyword evidence="14" id="KW-1185">Reference proteome</keyword>
<evidence type="ECO:0000313" key="14">
    <source>
        <dbReference type="Proteomes" id="UP000239089"/>
    </source>
</evidence>
<feature type="binding site" evidence="8">
    <location>
        <position position="256"/>
    </location>
    <ligand>
        <name>Mg(2+)</name>
        <dbReference type="ChEBI" id="CHEBI:18420"/>
    </ligand>
</feature>
<comment type="caution">
    <text evidence="8">Lacks conserved residue(s) required for the propagation of feature annotation.</text>
</comment>
<dbReference type="GO" id="GO:0002098">
    <property type="term" value="P:tRNA wobble uridine modification"/>
    <property type="evidence" value="ECO:0007669"/>
    <property type="project" value="TreeGrafter"/>
</dbReference>
<keyword evidence="8" id="KW-0963">Cytoplasm</keyword>
<evidence type="ECO:0000256" key="2">
    <source>
        <dbReference type="ARBA" id="ARBA00022694"/>
    </source>
</evidence>
<proteinExistence type="inferred from homology"/>
<comment type="cofactor">
    <cofactor evidence="8">
        <name>K(+)</name>
        <dbReference type="ChEBI" id="CHEBI:29103"/>
    </cofactor>
    <text evidence="8">Binds 1 potassium ion per subunit.</text>
</comment>
<evidence type="ECO:0000256" key="9">
    <source>
        <dbReference type="RuleBase" id="RU003313"/>
    </source>
</evidence>
<keyword evidence="7 8" id="KW-0342">GTP-binding</keyword>
<dbReference type="NCBIfam" id="TIGR00231">
    <property type="entry name" value="small_GTP"/>
    <property type="match status" value="1"/>
</dbReference>
<dbReference type="InterPro" id="IPR018948">
    <property type="entry name" value="GTP-bd_TrmE_N"/>
</dbReference>
<evidence type="ECO:0000256" key="3">
    <source>
        <dbReference type="ARBA" id="ARBA00022741"/>
    </source>
</evidence>